<evidence type="ECO:0000256" key="5">
    <source>
        <dbReference type="PROSITE-ProRule" id="PRU00042"/>
    </source>
</evidence>
<proteinExistence type="predicted"/>
<dbReference type="InterPro" id="IPR013087">
    <property type="entry name" value="Znf_C2H2_type"/>
</dbReference>
<feature type="domain" description="C2H2-type" evidence="7">
    <location>
        <begin position="143"/>
        <end position="172"/>
    </location>
</feature>
<feature type="region of interest" description="Disordered" evidence="6">
    <location>
        <begin position="690"/>
        <end position="864"/>
    </location>
</feature>
<evidence type="ECO:0000313" key="9">
    <source>
        <dbReference type="Proteomes" id="UP001186944"/>
    </source>
</evidence>
<feature type="compositionally biased region" description="Basic and acidic residues" evidence="6">
    <location>
        <begin position="431"/>
        <end position="442"/>
    </location>
</feature>
<feature type="compositionally biased region" description="Basic and acidic residues" evidence="6">
    <location>
        <begin position="696"/>
        <end position="714"/>
    </location>
</feature>
<feature type="compositionally biased region" description="Basic residues" evidence="6">
    <location>
        <begin position="747"/>
        <end position="761"/>
    </location>
</feature>
<dbReference type="FunFam" id="3.30.160.60:FF:000446">
    <property type="entry name" value="Zinc finger protein"/>
    <property type="match status" value="1"/>
</dbReference>
<dbReference type="EMBL" id="VSWD01000012">
    <property type="protein sequence ID" value="KAK3086447.1"/>
    <property type="molecule type" value="Genomic_DNA"/>
</dbReference>
<feature type="compositionally biased region" description="Basic and acidic residues" evidence="6">
    <location>
        <begin position="584"/>
        <end position="593"/>
    </location>
</feature>
<dbReference type="Pfam" id="PF00096">
    <property type="entry name" value="zf-C2H2"/>
    <property type="match status" value="2"/>
</dbReference>
<feature type="compositionally biased region" description="Basic residues" evidence="6">
    <location>
        <begin position="619"/>
        <end position="628"/>
    </location>
</feature>
<evidence type="ECO:0000313" key="8">
    <source>
        <dbReference type="EMBL" id="KAK3086447.1"/>
    </source>
</evidence>
<sequence>MNVSIVTTRREALKFSRSTRQSTQRRSRLSVRSVTTGVGTEWIYIITRRNTWRRKSSSCPHKGCNFITKWKKNISHHVKSHNTTRPFVCHICSMTFKRGQTLKNHLFRHNDDKPKKCDECGFRCKSNYELRMHKLKHSDVRPFPCTFPGCQQRCKVKSDLVKHMRIHTKERNVLCPLCGKGFKSLSDCNKHQKRHSDIRPYGCDICGKFFRFIQGLKQHLRNHQGIKPFQCDVCGHLFSNKSNKDNHMKTHNYDERPYRCPICPYGAKSKDHLLAHIGTMHGHSYAFFCELCKKPFQRYFQLVTHHSRMHTKAEMNKFMSSIGVNMEEAQKEIKVEMVEEGLMTREQIGHMQVTLQQQQNSMDAEEGDEEHMADWGSEHGGTEQSTENVREENTESTYSDNTANSIPGEPQDADNEVDDTATARDQFMEDQSEKSSDGKSSEEGSIPLGQVIKQEPREHVNVSATLAIYDGFRLPLFTRGFEFNPDKSGKKPRCWFMEMDNMHEDIKWHQERYFSRIGTYEAKRARVAEMKRIYDETGEMVRIDGRKGARKRKKRFEHLESDDDLEDILAEICDDMPSQQITEKPIEENEHLEVSAVKKPKGRPPKSKDKEDLAGKAGSPKKRGRPPRPKVAEESEKAIEIRPDGNVDGDGVLDIPNEEMVGEKAGSSKEQAKKKNCKTKLLTQTNVVSAKKKKVVKTETNIKRKGNLKEETHSVKNKKQSKSKTYTSGKQSSTNKGTGVKMPKVTNQKKGKVSTQKKKQTVSKTTEDAKKDSAKIIRKVPPIRLKLQKKNKKRIWKCETSPKKLTKGSAKKTVKIAAKPTAKKGKQKSSSKKSTSRKKSQTNGFVIDWETEEQVGGPSDSNVYVENDFNGTGIKVEISDEVQDNYLGPEYRANDSCAEEESKDNIPKPTASFYCDDVILMKNSRESLKVLQNPPSLSMLGIENSSSRLGTVTHVEEDENSETKELELNDIVMGSSSKVCVYRNPEISDLGDFMKIHSEDLIQDICVAQEINSDIKAEPI</sequence>
<evidence type="ECO:0000259" key="7">
    <source>
        <dbReference type="PROSITE" id="PS50157"/>
    </source>
</evidence>
<keyword evidence="2" id="KW-0677">Repeat</keyword>
<keyword evidence="1" id="KW-0479">Metal-binding</keyword>
<feature type="domain" description="C2H2-type" evidence="7">
    <location>
        <begin position="287"/>
        <end position="315"/>
    </location>
</feature>
<feature type="compositionally biased region" description="Basic residues" evidence="6">
    <location>
        <begin position="786"/>
        <end position="795"/>
    </location>
</feature>
<feature type="domain" description="C2H2-type" evidence="7">
    <location>
        <begin position="173"/>
        <end position="200"/>
    </location>
</feature>
<dbReference type="PROSITE" id="PS50157">
    <property type="entry name" value="ZINC_FINGER_C2H2_2"/>
    <property type="match status" value="7"/>
</dbReference>
<feature type="compositionally biased region" description="Basic and acidic residues" evidence="6">
    <location>
        <begin position="370"/>
        <end position="381"/>
    </location>
</feature>
<dbReference type="GO" id="GO:0043565">
    <property type="term" value="F:sequence-specific DNA binding"/>
    <property type="evidence" value="ECO:0007669"/>
    <property type="project" value="TreeGrafter"/>
</dbReference>
<gene>
    <name evidence="8" type="ORF">FSP39_018549</name>
</gene>
<dbReference type="PANTHER" id="PTHR24408">
    <property type="entry name" value="ZINC FINGER PROTEIN"/>
    <property type="match status" value="1"/>
</dbReference>
<dbReference type="PANTHER" id="PTHR24408:SF58">
    <property type="entry name" value="TRANSCRIPTION FACTOR (TFIIIA), PUTATIVE (AFU_ORTHOLOGUE AFUA_1G05150)-RELATED"/>
    <property type="match status" value="1"/>
</dbReference>
<evidence type="ECO:0000256" key="4">
    <source>
        <dbReference type="ARBA" id="ARBA00022833"/>
    </source>
</evidence>
<feature type="compositionally biased region" description="Basic residues" evidence="6">
    <location>
        <begin position="821"/>
        <end position="840"/>
    </location>
</feature>
<dbReference type="Proteomes" id="UP001186944">
    <property type="component" value="Unassembled WGS sequence"/>
</dbReference>
<name>A0AA88XJI2_PINIB</name>
<dbReference type="GO" id="GO:0005634">
    <property type="term" value="C:nucleus"/>
    <property type="evidence" value="ECO:0007669"/>
    <property type="project" value="TreeGrafter"/>
</dbReference>
<dbReference type="GO" id="GO:0008270">
    <property type="term" value="F:zinc ion binding"/>
    <property type="evidence" value="ECO:0007669"/>
    <property type="project" value="UniProtKB-KW"/>
</dbReference>
<evidence type="ECO:0000256" key="3">
    <source>
        <dbReference type="ARBA" id="ARBA00022771"/>
    </source>
</evidence>
<dbReference type="SUPFAM" id="SSF57667">
    <property type="entry name" value="beta-beta-alpha zinc fingers"/>
    <property type="match status" value="5"/>
</dbReference>
<feature type="domain" description="C2H2-type" evidence="7">
    <location>
        <begin position="229"/>
        <end position="256"/>
    </location>
</feature>
<feature type="compositionally biased region" description="Polar residues" evidence="6">
    <location>
        <begin position="395"/>
        <end position="405"/>
    </location>
</feature>
<feature type="compositionally biased region" description="Basic and acidic residues" evidence="6">
    <location>
        <begin position="630"/>
        <end position="645"/>
    </location>
</feature>
<feature type="region of interest" description="Disordered" evidence="6">
    <location>
        <begin position="355"/>
        <end position="452"/>
    </location>
</feature>
<protein>
    <recommendedName>
        <fullName evidence="7">C2H2-type domain-containing protein</fullName>
    </recommendedName>
</protein>
<feature type="compositionally biased region" description="Basic and acidic residues" evidence="6">
    <location>
        <begin position="765"/>
        <end position="775"/>
    </location>
</feature>
<dbReference type="AlphaFoldDB" id="A0AA88XJI2"/>
<keyword evidence="3 5" id="KW-0863">Zinc-finger</keyword>
<dbReference type="GO" id="GO:0000981">
    <property type="term" value="F:DNA-binding transcription factor activity, RNA polymerase II-specific"/>
    <property type="evidence" value="ECO:0007669"/>
    <property type="project" value="TreeGrafter"/>
</dbReference>
<evidence type="ECO:0000256" key="6">
    <source>
        <dbReference type="SAM" id="MobiDB-lite"/>
    </source>
</evidence>
<organism evidence="8 9">
    <name type="scientific">Pinctada imbricata</name>
    <name type="common">Atlantic pearl-oyster</name>
    <name type="synonym">Pinctada martensii</name>
    <dbReference type="NCBI Taxonomy" id="66713"/>
    <lineage>
        <taxon>Eukaryota</taxon>
        <taxon>Metazoa</taxon>
        <taxon>Spiralia</taxon>
        <taxon>Lophotrochozoa</taxon>
        <taxon>Mollusca</taxon>
        <taxon>Bivalvia</taxon>
        <taxon>Autobranchia</taxon>
        <taxon>Pteriomorphia</taxon>
        <taxon>Pterioida</taxon>
        <taxon>Pterioidea</taxon>
        <taxon>Pteriidae</taxon>
        <taxon>Pinctada</taxon>
    </lineage>
</organism>
<feature type="compositionally biased region" description="Polar residues" evidence="6">
    <location>
        <begin position="723"/>
        <end position="737"/>
    </location>
</feature>
<feature type="region of interest" description="Disordered" evidence="6">
    <location>
        <begin position="581"/>
        <end position="654"/>
    </location>
</feature>
<comment type="caution">
    <text evidence="8">The sequence shown here is derived from an EMBL/GenBank/DDBJ whole genome shotgun (WGS) entry which is preliminary data.</text>
</comment>
<feature type="domain" description="C2H2-type" evidence="7">
    <location>
        <begin position="201"/>
        <end position="228"/>
    </location>
</feature>
<keyword evidence="9" id="KW-1185">Reference proteome</keyword>
<dbReference type="SMART" id="SM00355">
    <property type="entry name" value="ZnF_C2H2"/>
    <property type="match status" value="9"/>
</dbReference>
<feature type="compositionally biased region" description="Basic residues" evidence="6">
    <location>
        <begin position="804"/>
        <end position="814"/>
    </location>
</feature>
<reference evidence="8" key="1">
    <citation type="submission" date="2019-08" db="EMBL/GenBank/DDBJ databases">
        <title>The improved chromosome-level genome for the pearl oyster Pinctada fucata martensii using PacBio sequencing and Hi-C.</title>
        <authorList>
            <person name="Zheng Z."/>
        </authorList>
    </citation>
    <scope>NUCLEOTIDE SEQUENCE</scope>
    <source>
        <strain evidence="8">ZZ-2019</strain>
        <tissue evidence="8">Adductor muscle</tissue>
    </source>
</reference>
<dbReference type="Gene3D" id="3.30.160.60">
    <property type="entry name" value="Classic Zinc Finger"/>
    <property type="match status" value="6"/>
</dbReference>
<dbReference type="PROSITE" id="PS00028">
    <property type="entry name" value="ZINC_FINGER_C2H2_1"/>
    <property type="match status" value="7"/>
</dbReference>
<evidence type="ECO:0000256" key="1">
    <source>
        <dbReference type="ARBA" id="ARBA00022723"/>
    </source>
</evidence>
<feature type="domain" description="C2H2-type" evidence="7">
    <location>
        <begin position="115"/>
        <end position="142"/>
    </location>
</feature>
<keyword evidence="4" id="KW-0862">Zinc</keyword>
<feature type="domain" description="C2H2-type" evidence="7">
    <location>
        <begin position="87"/>
        <end position="114"/>
    </location>
</feature>
<accession>A0AA88XJI2</accession>
<evidence type="ECO:0000256" key="2">
    <source>
        <dbReference type="ARBA" id="ARBA00022737"/>
    </source>
</evidence>
<dbReference type="InterPro" id="IPR036236">
    <property type="entry name" value="Znf_C2H2_sf"/>
</dbReference>